<evidence type="ECO:0000313" key="4">
    <source>
        <dbReference type="EMBL" id="KDA00622.1"/>
    </source>
</evidence>
<proteinExistence type="predicted"/>
<keyword evidence="2" id="KW-0812">Transmembrane</keyword>
<name>A0A062VLT6_9PROT</name>
<keyword evidence="5" id="KW-1185">Reference proteome</keyword>
<accession>A0A062VLT6</accession>
<feature type="domain" description="T2SS protein K first SAM-like" evidence="3">
    <location>
        <begin position="140"/>
        <end position="209"/>
    </location>
</feature>
<dbReference type="InterPro" id="IPR049031">
    <property type="entry name" value="T2SSK_SAM-like_1st"/>
</dbReference>
<dbReference type="RefSeq" id="WP_035593473.1">
    <property type="nucleotide sequence ID" value="NZ_ARYM01000001.1"/>
</dbReference>
<evidence type="ECO:0000256" key="2">
    <source>
        <dbReference type="SAM" id="Phobius"/>
    </source>
</evidence>
<comment type="caution">
    <text evidence="4">The sequence shown here is derived from an EMBL/GenBank/DDBJ whole genome shotgun (WGS) entry which is preliminary data.</text>
</comment>
<dbReference type="SUPFAM" id="SSF158544">
    <property type="entry name" value="GspK insert domain-like"/>
    <property type="match status" value="1"/>
</dbReference>
<feature type="region of interest" description="Disordered" evidence="1">
    <location>
        <begin position="312"/>
        <end position="340"/>
    </location>
</feature>
<evidence type="ECO:0000313" key="5">
    <source>
        <dbReference type="Proteomes" id="UP000027100"/>
    </source>
</evidence>
<dbReference type="STRING" id="1280954.HPO_01295"/>
<dbReference type="EMBL" id="ARYM01000001">
    <property type="protein sequence ID" value="KDA00622.1"/>
    <property type="molecule type" value="Genomic_DNA"/>
</dbReference>
<dbReference type="AlphaFoldDB" id="A0A062VLT6"/>
<keyword evidence="2" id="KW-0472">Membrane</keyword>
<dbReference type="PATRIC" id="fig|1280954.3.peg.265"/>
<dbReference type="OrthoDB" id="7186042at2"/>
<dbReference type="InterPro" id="IPR038072">
    <property type="entry name" value="GspK_central_sf"/>
</dbReference>
<sequence length="340" mass="36228">MPVDSEKGFILPGVLAFIAATMSIILIGAAALDQARDVSVALQSDRKLLRALDNMEARATYLFLTSPPVRYGVSLSGGARDATEVILGTPAPSRVEVEAAAAEDLWRADGGRIALLSPGVRGTAEYHDLAGLVSLNSSDPALIAALLERFGISTEDALTMTARLRDFTDEDNIRRTRGAERQEYRLRGLPPPPNSPLRRVAEASGIYGWEGFAPLGSADFLSLVTAASTVQDPVWSFSPPAVLELRAALPVVARRNEDVLATVSSTSLVPGAHGRLTLRAYDEETGRSRLRIVEISRTVGAAAAPWSRSLVLDRPEPAGTPPPETSGLPSPAVFRRSADE</sequence>
<feature type="transmembrane region" description="Helical" evidence="2">
    <location>
        <begin position="9"/>
        <end position="32"/>
    </location>
</feature>
<keyword evidence="2" id="KW-1133">Transmembrane helix</keyword>
<dbReference type="Pfam" id="PF21687">
    <property type="entry name" value="T2SSK_1st"/>
    <property type="match status" value="1"/>
</dbReference>
<organism evidence="4 5">
    <name type="scientific">Hyphomonas polymorpha PS728</name>
    <dbReference type="NCBI Taxonomy" id="1280954"/>
    <lineage>
        <taxon>Bacteria</taxon>
        <taxon>Pseudomonadati</taxon>
        <taxon>Pseudomonadota</taxon>
        <taxon>Alphaproteobacteria</taxon>
        <taxon>Hyphomonadales</taxon>
        <taxon>Hyphomonadaceae</taxon>
        <taxon>Hyphomonas</taxon>
    </lineage>
</organism>
<protein>
    <submittedName>
        <fullName evidence="4">General secretory pathway protein</fullName>
    </submittedName>
</protein>
<gene>
    <name evidence="4" type="ORF">HPO_01295</name>
</gene>
<reference evidence="4 5" key="1">
    <citation type="journal article" date="2014" name="Antonie Van Leeuwenhoek">
        <title>Hyphomonas beringensis sp. nov. and Hyphomonas chukchiensis sp. nov., isolated from surface seawater of the Bering Sea and Chukchi Sea.</title>
        <authorList>
            <person name="Li C."/>
            <person name="Lai Q."/>
            <person name="Li G."/>
            <person name="Dong C."/>
            <person name="Wang J."/>
            <person name="Liao Y."/>
            <person name="Shao Z."/>
        </authorList>
    </citation>
    <scope>NUCLEOTIDE SEQUENCE [LARGE SCALE GENOMIC DNA]</scope>
    <source>
        <strain evidence="4 5">PS728</strain>
    </source>
</reference>
<evidence type="ECO:0000256" key="1">
    <source>
        <dbReference type="SAM" id="MobiDB-lite"/>
    </source>
</evidence>
<dbReference type="Gene3D" id="1.10.40.60">
    <property type="entry name" value="EpsJ-like"/>
    <property type="match status" value="1"/>
</dbReference>
<dbReference type="Proteomes" id="UP000027100">
    <property type="component" value="Unassembled WGS sequence"/>
</dbReference>
<evidence type="ECO:0000259" key="3">
    <source>
        <dbReference type="Pfam" id="PF21687"/>
    </source>
</evidence>